<proteinExistence type="predicted"/>
<evidence type="ECO:0000313" key="1">
    <source>
        <dbReference type="EMBL" id="GME89955.1"/>
    </source>
</evidence>
<dbReference type="Proteomes" id="UP001165064">
    <property type="component" value="Unassembled WGS sequence"/>
</dbReference>
<evidence type="ECO:0000313" key="2">
    <source>
        <dbReference type="Proteomes" id="UP001165064"/>
    </source>
</evidence>
<dbReference type="EMBL" id="BSXS01007712">
    <property type="protein sequence ID" value="GME89955.1"/>
    <property type="molecule type" value="Genomic_DNA"/>
</dbReference>
<organism evidence="1 2">
    <name type="scientific">Ambrosiozyma monospora</name>
    <name type="common">Yeast</name>
    <name type="synonym">Endomycopsis monosporus</name>
    <dbReference type="NCBI Taxonomy" id="43982"/>
    <lineage>
        <taxon>Eukaryota</taxon>
        <taxon>Fungi</taxon>
        <taxon>Dikarya</taxon>
        <taxon>Ascomycota</taxon>
        <taxon>Saccharomycotina</taxon>
        <taxon>Pichiomycetes</taxon>
        <taxon>Pichiales</taxon>
        <taxon>Pichiaceae</taxon>
        <taxon>Ambrosiozyma</taxon>
    </lineage>
</organism>
<keyword evidence="2" id="KW-1185">Reference proteome</keyword>
<name>A0ACB5TKK1_AMBMO</name>
<gene>
    <name evidence="1" type="ORF">Amon02_000861400</name>
</gene>
<sequence>MNNDPGHIPYLKKEERYVYKRLFWQVHRRDRYFAVCLSRSCVLNDSAYSLPKLKLEDFADMPPEDAENSFKKAKVADMVHTFMTDLNRIQKRANDAYFNDKPFRRYEIEADKVCAEMKQQVMDMFKSPSESYMSFQAYLIFYTIEAYILRVNMYRLHYLVLRYLKREQANPGILETYEFPETEEEIGSINYWNRAVLVLHQINEIFLTCFPLFKEKMIFSQMSLFIGYEMCMFSIFFTYCEDQKLSQMMKDDIKRLYPLLEENLGLLSLAMSEFTFGYIKRLLKDQPFRASFMRCFAIFKDHGILIRTAYRIPKLRGYAMKAMQLFPTLYTQAHDGCHGIGIGTYLKLTVLPTLILVPVYFQPQVCLQV</sequence>
<comment type="caution">
    <text evidence="1">The sequence shown here is derived from an EMBL/GenBank/DDBJ whole genome shotgun (WGS) entry which is preliminary data.</text>
</comment>
<accession>A0ACB5TKK1</accession>
<reference evidence="1" key="1">
    <citation type="submission" date="2023-04" db="EMBL/GenBank/DDBJ databases">
        <title>Ambrosiozyma monospora NBRC 10751.</title>
        <authorList>
            <person name="Ichikawa N."/>
            <person name="Sato H."/>
            <person name="Tonouchi N."/>
        </authorList>
    </citation>
    <scope>NUCLEOTIDE SEQUENCE</scope>
    <source>
        <strain evidence="1">NBRC 10751</strain>
    </source>
</reference>
<protein>
    <submittedName>
        <fullName evidence="1">Unnamed protein product</fullName>
    </submittedName>
</protein>